<sequence length="58" mass="6455">MQRLYNALLLTLYQLTLLTGIALLPVALLTRRVGVTLPIDRAVLRLKEAYEAQTSTGQ</sequence>
<evidence type="ECO:0000313" key="2">
    <source>
        <dbReference type="EMBL" id="MFC7127248.1"/>
    </source>
</evidence>
<evidence type="ECO:0000313" key="3">
    <source>
        <dbReference type="Proteomes" id="UP001596414"/>
    </source>
</evidence>
<name>A0ABD5XDV0_9EURY</name>
<keyword evidence="1" id="KW-0812">Transmembrane</keyword>
<proteinExistence type="predicted"/>
<dbReference type="AlphaFoldDB" id="A0ABD5XDV0"/>
<gene>
    <name evidence="2" type="ORF">ACFQJ7_14685</name>
</gene>
<keyword evidence="1" id="KW-0472">Membrane</keyword>
<comment type="caution">
    <text evidence="2">The sequence shown here is derived from an EMBL/GenBank/DDBJ whole genome shotgun (WGS) entry which is preliminary data.</text>
</comment>
<protein>
    <submittedName>
        <fullName evidence="2">Uncharacterized protein</fullName>
    </submittedName>
</protein>
<evidence type="ECO:0000256" key="1">
    <source>
        <dbReference type="SAM" id="Phobius"/>
    </source>
</evidence>
<feature type="transmembrane region" description="Helical" evidence="1">
    <location>
        <begin position="7"/>
        <end position="28"/>
    </location>
</feature>
<reference evidence="2 3" key="1">
    <citation type="journal article" date="2014" name="Int. J. Syst. Evol. Microbiol.">
        <title>Complete genome sequence of Corynebacterium casei LMG S-19264T (=DSM 44701T), isolated from a smear-ripened cheese.</title>
        <authorList>
            <consortium name="US DOE Joint Genome Institute (JGI-PGF)"/>
            <person name="Walter F."/>
            <person name="Albersmeier A."/>
            <person name="Kalinowski J."/>
            <person name="Ruckert C."/>
        </authorList>
    </citation>
    <scope>NUCLEOTIDE SEQUENCE [LARGE SCALE GENOMIC DNA]</scope>
    <source>
        <strain evidence="2 3">CGMCC 4.7215</strain>
    </source>
</reference>
<organism evidence="2 3">
    <name type="scientific">Halovenus rubra</name>
    <dbReference type="NCBI Taxonomy" id="869890"/>
    <lineage>
        <taxon>Archaea</taxon>
        <taxon>Methanobacteriati</taxon>
        <taxon>Methanobacteriota</taxon>
        <taxon>Stenosarchaea group</taxon>
        <taxon>Halobacteria</taxon>
        <taxon>Halobacteriales</taxon>
        <taxon>Haloarculaceae</taxon>
        <taxon>Halovenus</taxon>
    </lineage>
</organism>
<dbReference type="RefSeq" id="WP_267636614.1">
    <property type="nucleotide sequence ID" value="NZ_JAODIY010000005.1"/>
</dbReference>
<dbReference type="EMBL" id="JBHSZQ010000049">
    <property type="protein sequence ID" value="MFC7127248.1"/>
    <property type="molecule type" value="Genomic_DNA"/>
</dbReference>
<accession>A0ABD5XDV0</accession>
<dbReference type="Proteomes" id="UP001596414">
    <property type="component" value="Unassembled WGS sequence"/>
</dbReference>
<keyword evidence="1" id="KW-1133">Transmembrane helix</keyword>